<feature type="region of interest" description="Disordered" evidence="1">
    <location>
        <begin position="192"/>
        <end position="218"/>
    </location>
</feature>
<dbReference type="SUPFAM" id="SSF111369">
    <property type="entry name" value="HlyD-like secretion proteins"/>
    <property type="match status" value="1"/>
</dbReference>
<protein>
    <submittedName>
        <fullName evidence="4">Biotin/lipoyl-binding protein</fullName>
    </submittedName>
</protein>
<gene>
    <name evidence="4" type="ORF">MQH31_00270</name>
</gene>
<reference evidence="4" key="1">
    <citation type="submission" date="2022-03" db="EMBL/GenBank/DDBJ databases">
        <title>Cryobacterium sp. nov. strain ZS14-85, isolated from Antarctic soil.</title>
        <authorList>
            <person name="Li J."/>
            <person name="Niu G."/>
        </authorList>
    </citation>
    <scope>NUCLEOTIDE SEQUENCE</scope>
    <source>
        <strain evidence="4">ZS14-85</strain>
    </source>
</reference>
<dbReference type="Proteomes" id="UP001165341">
    <property type="component" value="Unassembled WGS sequence"/>
</dbReference>
<dbReference type="GO" id="GO:0015562">
    <property type="term" value="F:efflux transmembrane transporter activity"/>
    <property type="evidence" value="ECO:0007669"/>
    <property type="project" value="TreeGrafter"/>
</dbReference>
<feature type="compositionally biased region" description="Gly residues" evidence="1">
    <location>
        <begin position="384"/>
        <end position="395"/>
    </location>
</feature>
<keyword evidence="2" id="KW-0472">Membrane</keyword>
<dbReference type="GO" id="GO:1990281">
    <property type="term" value="C:efflux pump complex"/>
    <property type="evidence" value="ECO:0007669"/>
    <property type="project" value="TreeGrafter"/>
</dbReference>
<dbReference type="Gene3D" id="2.40.30.170">
    <property type="match status" value="1"/>
</dbReference>
<evidence type="ECO:0000259" key="3">
    <source>
        <dbReference type="Pfam" id="PF25967"/>
    </source>
</evidence>
<evidence type="ECO:0000256" key="1">
    <source>
        <dbReference type="SAM" id="MobiDB-lite"/>
    </source>
</evidence>
<proteinExistence type="predicted"/>
<evidence type="ECO:0000313" key="5">
    <source>
        <dbReference type="Proteomes" id="UP001165341"/>
    </source>
</evidence>
<dbReference type="PANTHER" id="PTHR30469">
    <property type="entry name" value="MULTIDRUG RESISTANCE PROTEIN MDTA"/>
    <property type="match status" value="1"/>
</dbReference>
<dbReference type="InterPro" id="IPR058627">
    <property type="entry name" value="MdtA-like_C"/>
</dbReference>
<keyword evidence="5" id="KW-1185">Reference proteome</keyword>
<dbReference type="Pfam" id="PF25967">
    <property type="entry name" value="RND-MFP_C"/>
    <property type="match status" value="1"/>
</dbReference>
<dbReference type="Gene3D" id="2.40.420.20">
    <property type="match status" value="1"/>
</dbReference>
<sequence>MKRPQFLTHIRPRTWVVVGVVVLALAGGSIYWFGFAVPANTKTTVAAPITVAASLTTMQQTVDSDGTATPTVNDSVSFAVSGTVTAVPVVAGTTVTAGQVLATVDTLSLDAAVLEAQATLATARAKLASSVSDSDGTSAAVAQIAAQTASVAVDEAAVVTAQAAVAGATLTAPSAGLVTAVNVAVGDVISSGSSGSAGAGGGATASTASTSSSSSTSTADFSIVGTDSWSLSLDIGESDIAQVAVNDQVELALDDGTAFFGTVQSVGILPSTTSGAVTYPVVVAVTGDPDGLYDGVAVTAKIVYERRTNVLTIPSAAVTTADGVSTVKTLDAAGTAVATTVTVGETVGNLTEILTGIAEGDDVVVVTFTPGSGNSGSTTNRQSGGSGGFPTGGPPAGFTQGSGSNGG</sequence>
<feature type="transmembrane region" description="Helical" evidence="2">
    <location>
        <begin position="12"/>
        <end position="34"/>
    </location>
</feature>
<feature type="compositionally biased region" description="Polar residues" evidence="1">
    <location>
        <begin position="369"/>
        <end position="381"/>
    </location>
</feature>
<accession>A0AA41QS84</accession>
<evidence type="ECO:0000313" key="4">
    <source>
        <dbReference type="EMBL" id="MCI4656253.1"/>
    </source>
</evidence>
<name>A0AA41QS84_9MICO</name>
<feature type="compositionally biased region" description="Low complexity" evidence="1">
    <location>
        <begin position="204"/>
        <end position="218"/>
    </location>
</feature>
<dbReference type="RefSeq" id="WP_243010510.1">
    <property type="nucleotide sequence ID" value="NZ_JALGAR010000001.1"/>
</dbReference>
<feature type="domain" description="Multidrug resistance protein MdtA-like C-terminal permuted SH3" evidence="3">
    <location>
        <begin position="309"/>
        <end position="365"/>
    </location>
</feature>
<comment type="caution">
    <text evidence="4">The sequence shown here is derived from an EMBL/GenBank/DDBJ whole genome shotgun (WGS) entry which is preliminary data.</text>
</comment>
<dbReference type="AlphaFoldDB" id="A0AA41QS84"/>
<dbReference type="Gene3D" id="2.40.50.100">
    <property type="match status" value="1"/>
</dbReference>
<keyword evidence="2" id="KW-0812">Transmembrane</keyword>
<organism evidence="4 5">
    <name type="scientific">Cryobacterium zhongshanensis</name>
    <dbReference type="NCBI Taxonomy" id="2928153"/>
    <lineage>
        <taxon>Bacteria</taxon>
        <taxon>Bacillati</taxon>
        <taxon>Actinomycetota</taxon>
        <taxon>Actinomycetes</taxon>
        <taxon>Micrococcales</taxon>
        <taxon>Microbacteriaceae</taxon>
        <taxon>Cryobacterium</taxon>
    </lineage>
</organism>
<evidence type="ECO:0000256" key="2">
    <source>
        <dbReference type="SAM" id="Phobius"/>
    </source>
</evidence>
<dbReference type="EMBL" id="JALGAR010000001">
    <property type="protein sequence ID" value="MCI4656253.1"/>
    <property type="molecule type" value="Genomic_DNA"/>
</dbReference>
<keyword evidence="2" id="KW-1133">Transmembrane helix</keyword>
<feature type="region of interest" description="Disordered" evidence="1">
    <location>
        <begin position="368"/>
        <end position="407"/>
    </location>
</feature>